<evidence type="ECO:0000313" key="3">
    <source>
        <dbReference type="Proteomes" id="UP001432322"/>
    </source>
</evidence>
<protein>
    <submittedName>
        <fullName evidence="2">Uncharacterized protein</fullName>
    </submittedName>
</protein>
<dbReference type="AlphaFoldDB" id="A0AAV5VIN9"/>
<sequence length="131" mass="13950">DLLSLPEKAGEDAATPCIHLNSDSLCGFPLNVREENRGGAANQVGLLATASLLLQLRPPSHHSQPRPVLLLLQPSRASSDRGPSTLHCSKLSQQSGRVRVWASWRGGSGTAAVDPINNPRSLPVLRFDSVS</sequence>
<dbReference type="Proteomes" id="UP001432322">
    <property type="component" value="Unassembled WGS sequence"/>
</dbReference>
<evidence type="ECO:0000256" key="1">
    <source>
        <dbReference type="SAM" id="MobiDB-lite"/>
    </source>
</evidence>
<organism evidence="2 3">
    <name type="scientific">Pristionchus fissidentatus</name>
    <dbReference type="NCBI Taxonomy" id="1538716"/>
    <lineage>
        <taxon>Eukaryota</taxon>
        <taxon>Metazoa</taxon>
        <taxon>Ecdysozoa</taxon>
        <taxon>Nematoda</taxon>
        <taxon>Chromadorea</taxon>
        <taxon>Rhabditida</taxon>
        <taxon>Rhabditina</taxon>
        <taxon>Diplogasteromorpha</taxon>
        <taxon>Diplogasteroidea</taxon>
        <taxon>Neodiplogasteridae</taxon>
        <taxon>Pristionchus</taxon>
    </lineage>
</organism>
<comment type="caution">
    <text evidence="2">The sequence shown here is derived from an EMBL/GenBank/DDBJ whole genome shotgun (WGS) entry which is preliminary data.</text>
</comment>
<feature type="region of interest" description="Disordered" evidence="1">
    <location>
        <begin position="58"/>
        <end position="95"/>
    </location>
</feature>
<evidence type="ECO:0000313" key="2">
    <source>
        <dbReference type="EMBL" id="GMT17952.1"/>
    </source>
</evidence>
<reference evidence="2" key="1">
    <citation type="submission" date="2023-10" db="EMBL/GenBank/DDBJ databases">
        <title>Genome assembly of Pristionchus species.</title>
        <authorList>
            <person name="Yoshida K."/>
            <person name="Sommer R.J."/>
        </authorList>
    </citation>
    <scope>NUCLEOTIDE SEQUENCE</scope>
    <source>
        <strain evidence="2">RS5133</strain>
    </source>
</reference>
<accession>A0AAV5VIN9</accession>
<feature type="compositionally biased region" description="Polar residues" evidence="1">
    <location>
        <begin position="86"/>
        <end position="95"/>
    </location>
</feature>
<feature type="non-terminal residue" evidence="2">
    <location>
        <position position="1"/>
    </location>
</feature>
<name>A0AAV5VIN9_9BILA</name>
<dbReference type="EMBL" id="BTSY01000003">
    <property type="protein sequence ID" value="GMT17952.1"/>
    <property type="molecule type" value="Genomic_DNA"/>
</dbReference>
<proteinExistence type="predicted"/>
<keyword evidence="3" id="KW-1185">Reference proteome</keyword>
<gene>
    <name evidence="2" type="ORF">PFISCL1PPCAC_9249</name>
</gene>